<dbReference type="EMBL" id="CP124535">
    <property type="protein sequence ID" value="WGV16591.1"/>
    <property type="molecule type" value="Genomic_DNA"/>
</dbReference>
<keyword evidence="2" id="KW-0808">Transferase</keyword>
<dbReference type="Proteomes" id="UP001230978">
    <property type="component" value="Chromosome"/>
</dbReference>
<organism evidence="2 3">
    <name type="scientific">Fuscovulum ytuae</name>
    <dbReference type="NCBI Taxonomy" id="3042299"/>
    <lineage>
        <taxon>Bacteria</taxon>
        <taxon>Pseudomonadati</taxon>
        <taxon>Pseudomonadota</taxon>
        <taxon>Alphaproteobacteria</taxon>
        <taxon>Rhodobacterales</taxon>
        <taxon>Paracoccaceae</taxon>
        <taxon>Fuscovulum</taxon>
    </lineage>
</organism>
<dbReference type="InterPro" id="IPR050194">
    <property type="entry name" value="Glycosyltransferase_grp1"/>
</dbReference>
<sequence>MTVRVAHILNSLGTGGVPEAVLGLVRHGRANCFAPHVYCLKPAAEPEAARALRQKFEAAGATVHVALGADKIDAVAQLADWLMQQEIGVMHSHSFRPNIFGRMAGFLLRDNGLRIISHYHNQYDDKWLPGSSALSLERRMAAGTDALVAVSGAVQKHVAARLQVAIDRVEVIPNGIDCEKVGNQSKAEARAAFGLDAEAEVIGCVGRICRQKGQDLFVEAALDLLARGHLGQFALIGAAEDTALTEILKARVAAAGAGDRIIFLGHIKDMATVYAALDLLVAPSRWEGFGLMIVEAMAAGCPVVASNAGAIPEVAGGAARLVAVEDAGELARAMAETGSKMRAKMVVAGRKRAADFGWPRATAAVEALYERVLRC</sequence>
<dbReference type="Pfam" id="PF13439">
    <property type="entry name" value="Glyco_transf_4"/>
    <property type="match status" value="1"/>
</dbReference>
<gene>
    <name evidence="2" type="ORF">QF092_01900</name>
</gene>
<dbReference type="PANTHER" id="PTHR45947:SF3">
    <property type="entry name" value="SULFOQUINOVOSYL TRANSFERASE SQD2"/>
    <property type="match status" value="1"/>
</dbReference>
<dbReference type="SUPFAM" id="SSF53756">
    <property type="entry name" value="UDP-Glycosyltransferase/glycogen phosphorylase"/>
    <property type="match status" value="1"/>
</dbReference>
<dbReference type="Pfam" id="PF13692">
    <property type="entry name" value="Glyco_trans_1_4"/>
    <property type="match status" value="1"/>
</dbReference>
<dbReference type="Gene3D" id="3.40.50.2000">
    <property type="entry name" value="Glycogen Phosphorylase B"/>
    <property type="match status" value="2"/>
</dbReference>
<evidence type="ECO:0000313" key="3">
    <source>
        <dbReference type="Proteomes" id="UP001230978"/>
    </source>
</evidence>
<dbReference type="PANTHER" id="PTHR45947">
    <property type="entry name" value="SULFOQUINOVOSYL TRANSFERASE SQD2"/>
    <property type="match status" value="1"/>
</dbReference>
<evidence type="ECO:0000259" key="1">
    <source>
        <dbReference type="Pfam" id="PF13439"/>
    </source>
</evidence>
<evidence type="ECO:0000313" key="2">
    <source>
        <dbReference type="EMBL" id="WGV16591.1"/>
    </source>
</evidence>
<keyword evidence="2" id="KW-0328">Glycosyltransferase</keyword>
<dbReference type="CDD" id="cd03801">
    <property type="entry name" value="GT4_PimA-like"/>
    <property type="match status" value="1"/>
</dbReference>
<proteinExistence type="predicted"/>
<keyword evidence="3" id="KW-1185">Reference proteome</keyword>
<dbReference type="EC" id="2.4.-.-" evidence="2"/>
<accession>A0ABY8Q6W9</accession>
<dbReference type="InterPro" id="IPR028098">
    <property type="entry name" value="Glyco_trans_4-like_N"/>
</dbReference>
<dbReference type="RefSeq" id="WP_281467097.1">
    <property type="nucleotide sequence ID" value="NZ_CP124535.1"/>
</dbReference>
<name>A0ABY8Q6W9_9RHOB</name>
<protein>
    <submittedName>
        <fullName evidence="2">Glycosyltransferase family 4 protein</fullName>
        <ecNumber evidence="2">2.4.-.-</ecNumber>
    </submittedName>
</protein>
<feature type="domain" description="Glycosyltransferase subfamily 4-like N-terminal" evidence="1">
    <location>
        <begin position="15"/>
        <end position="179"/>
    </location>
</feature>
<reference evidence="2 3" key="1">
    <citation type="submission" date="2023-04" db="EMBL/GenBank/DDBJ databases">
        <title>YMD61, complete Genome.</title>
        <authorList>
            <person name="Zhang J."/>
        </authorList>
    </citation>
    <scope>NUCLEOTIDE SEQUENCE [LARGE SCALE GENOMIC DNA]</scope>
    <source>
        <strain evidence="2 3">YMD61</strain>
    </source>
</reference>
<dbReference type="GO" id="GO:0016757">
    <property type="term" value="F:glycosyltransferase activity"/>
    <property type="evidence" value="ECO:0007669"/>
    <property type="project" value="UniProtKB-KW"/>
</dbReference>